<organism evidence="2">
    <name type="scientific">Zea mays</name>
    <name type="common">Maize</name>
    <dbReference type="NCBI Taxonomy" id="4577"/>
    <lineage>
        <taxon>Eukaryota</taxon>
        <taxon>Viridiplantae</taxon>
        <taxon>Streptophyta</taxon>
        <taxon>Embryophyta</taxon>
        <taxon>Tracheophyta</taxon>
        <taxon>Spermatophyta</taxon>
        <taxon>Magnoliopsida</taxon>
        <taxon>Liliopsida</taxon>
        <taxon>Poales</taxon>
        <taxon>Poaceae</taxon>
        <taxon>PACMAD clade</taxon>
        <taxon>Panicoideae</taxon>
        <taxon>Andropogonodae</taxon>
        <taxon>Andropogoneae</taxon>
        <taxon>Tripsacinae</taxon>
        <taxon>Zea</taxon>
    </lineage>
</organism>
<dbReference type="AlphaFoldDB" id="C0PJV9"/>
<dbReference type="EMBL" id="BT068578">
    <property type="protein sequence ID" value="ACN35475.1"/>
    <property type="molecule type" value="mRNA"/>
</dbReference>
<feature type="region of interest" description="Disordered" evidence="1">
    <location>
        <begin position="30"/>
        <end position="63"/>
    </location>
</feature>
<protein>
    <submittedName>
        <fullName evidence="2">Uncharacterized protein</fullName>
    </submittedName>
</protein>
<reference evidence="2" key="1">
    <citation type="journal article" date="2009" name="PLoS Genet.">
        <title>Sequencing, mapping, and analysis of 27,455 maize full-length cDNAs.</title>
        <authorList>
            <person name="Soderlund C."/>
            <person name="Descour A."/>
            <person name="Kudrna D."/>
            <person name="Bomhoff M."/>
            <person name="Boyd L."/>
            <person name="Currie J."/>
            <person name="Angelova A."/>
            <person name="Collura K."/>
            <person name="Wissotski M."/>
            <person name="Ashley E."/>
            <person name="Morrow D."/>
            <person name="Fernandes J."/>
            <person name="Walbot V."/>
            <person name="Yu Y."/>
        </authorList>
    </citation>
    <scope>NUCLEOTIDE SEQUENCE</scope>
    <source>
        <strain evidence="2">B73</strain>
    </source>
</reference>
<name>C0PJV9_MAIZE</name>
<evidence type="ECO:0000313" key="2">
    <source>
        <dbReference type="EMBL" id="ACN35475.1"/>
    </source>
</evidence>
<feature type="compositionally biased region" description="Basic and acidic residues" evidence="1">
    <location>
        <begin position="157"/>
        <end position="172"/>
    </location>
</feature>
<feature type="region of interest" description="Disordered" evidence="1">
    <location>
        <begin position="153"/>
        <end position="187"/>
    </location>
</feature>
<proteinExistence type="evidence at transcript level"/>
<sequence length="187" mass="20358">MGCIGGKDGCQGRSMGSSVTISGMSTAAPAIWSTSRTPPSDCRRPASSAWRARSTALSPSTLPRSRSSAAVRACVAAFSACRRATSATSSSSRCCFRARDRRADSLLDSIRFRLRSSVVSLLSGLELRRDDDMDACLVGLNLFGGGWGGGRMGRNRSPRDGFERLSQRERERERRRRISSWRGAMRS</sequence>
<evidence type="ECO:0000256" key="1">
    <source>
        <dbReference type="SAM" id="MobiDB-lite"/>
    </source>
</evidence>
<feature type="compositionally biased region" description="Low complexity" evidence="1">
    <location>
        <begin position="45"/>
        <end position="63"/>
    </location>
</feature>
<reference evidence="2" key="2">
    <citation type="submission" date="2012-06" db="EMBL/GenBank/DDBJ databases">
        <authorList>
            <person name="Yu Y."/>
            <person name="Currie J."/>
            <person name="Lomeli R."/>
            <person name="Angelova A."/>
            <person name="Collura K."/>
            <person name="Wissotski M."/>
            <person name="Campos D."/>
            <person name="Kudrna D."/>
            <person name="Golser W."/>
            <person name="Ashely E."/>
            <person name="Descour A."/>
            <person name="Fernandes J."/>
            <person name="Soderlund C."/>
            <person name="Walbot V."/>
        </authorList>
    </citation>
    <scope>NUCLEOTIDE SEQUENCE</scope>
    <source>
        <strain evidence="2">B73</strain>
    </source>
</reference>
<accession>C0PJV9</accession>